<feature type="domain" description="C-type lectin" evidence="2">
    <location>
        <begin position="24"/>
        <end position="119"/>
    </location>
</feature>
<sequence length="226" mass="25788">MKSLFIIFLLAVRCGVAVGVIRQYIYVNTIKDWPDAKSYCKKYYRDLANVTSMEENNRLVASGPGSGWIGLRKGFFNRSEVFLNWDSSCVTSEANCVYTSNSGLWYCDYCTNIKSFYCDQFLNLVKEKKTWEEAQEFCRTNYTGLSSVSSETSLRQLNLLSVGTEKLWIGLRFIDGQWLRVNGERLESPVSMPSCPAQPYSCGALNTTTNTLQILNCNERLNFLCY</sequence>
<dbReference type="EMBL" id="JAVHJS010000009">
    <property type="protein sequence ID" value="KAK2848434.1"/>
    <property type="molecule type" value="Genomic_DNA"/>
</dbReference>
<evidence type="ECO:0000259" key="2">
    <source>
        <dbReference type="PROSITE" id="PS50041"/>
    </source>
</evidence>
<dbReference type="PROSITE" id="PS50041">
    <property type="entry name" value="C_TYPE_LECTIN_2"/>
    <property type="match status" value="2"/>
</dbReference>
<proteinExistence type="predicted"/>
<dbReference type="InterPro" id="IPR001304">
    <property type="entry name" value="C-type_lectin-like"/>
</dbReference>
<dbReference type="SUPFAM" id="SSF56436">
    <property type="entry name" value="C-type lectin-like"/>
    <property type="match status" value="2"/>
</dbReference>
<keyword evidence="4" id="KW-1185">Reference proteome</keyword>
<dbReference type="Pfam" id="PF00059">
    <property type="entry name" value="Lectin_C"/>
    <property type="match status" value="2"/>
</dbReference>
<accession>A0AA88MZD4</accession>
<dbReference type="Proteomes" id="UP001187315">
    <property type="component" value="Unassembled WGS sequence"/>
</dbReference>
<evidence type="ECO:0000313" key="3">
    <source>
        <dbReference type="EMBL" id="KAK2848434.1"/>
    </source>
</evidence>
<keyword evidence="1" id="KW-0732">Signal</keyword>
<protein>
    <recommendedName>
        <fullName evidence="2">C-type lectin domain-containing protein</fullName>
    </recommendedName>
</protein>
<dbReference type="PANTHER" id="PTHR45784:SF8">
    <property type="entry name" value="C-TYPE MANNOSE RECEPTOR 2-RELATED"/>
    <property type="match status" value="1"/>
</dbReference>
<evidence type="ECO:0000313" key="4">
    <source>
        <dbReference type="Proteomes" id="UP001187315"/>
    </source>
</evidence>
<feature type="domain" description="C-type lectin" evidence="2">
    <location>
        <begin position="117"/>
        <end position="226"/>
    </location>
</feature>
<evidence type="ECO:0000256" key="1">
    <source>
        <dbReference type="SAM" id="SignalP"/>
    </source>
</evidence>
<dbReference type="InterPro" id="IPR016186">
    <property type="entry name" value="C-type_lectin-like/link_sf"/>
</dbReference>
<dbReference type="Gene3D" id="3.10.100.10">
    <property type="entry name" value="Mannose-Binding Protein A, subunit A"/>
    <property type="match status" value="2"/>
</dbReference>
<dbReference type="AlphaFoldDB" id="A0AA88MZD4"/>
<feature type="chain" id="PRO_5041719447" description="C-type lectin domain-containing protein" evidence="1">
    <location>
        <begin position="20"/>
        <end position="226"/>
    </location>
</feature>
<gene>
    <name evidence="3" type="ORF">Q7C36_010116</name>
</gene>
<dbReference type="InterPro" id="IPR016187">
    <property type="entry name" value="CTDL_fold"/>
</dbReference>
<reference evidence="3" key="1">
    <citation type="submission" date="2023-08" db="EMBL/GenBank/DDBJ databases">
        <title>Pelteobagrus vachellii genome.</title>
        <authorList>
            <person name="Liu H."/>
        </authorList>
    </citation>
    <scope>NUCLEOTIDE SEQUENCE</scope>
    <source>
        <strain evidence="3">PRFRI_2022a</strain>
        <tissue evidence="3">Muscle</tissue>
    </source>
</reference>
<organism evidence="3 4">
    <name type="scientific">Tachysurus vachellii</name>
    <name type="common">Darkbarbel catfish</name>
    <name type="synonym">Pelteobagrus vachellii</name>
    <dbReference type="NCBI Taxonomy" id="175792"/>
    <lineage>
        <taxon>Eukaryota</taxon>
        <taxon>Metazoa</taxon>
        <taxon>Chordata</taxon>
        <taxon>Craniata</taxon>
        <taxon>Vertebrata</taxon>
        <taxon>Euteleostomi</taxon>
        <taxon>Actinopterygii</taxon>
        <taxon>Neopterygii</taxon>
        <taxon>Teleostei</taxon>
        <taxon>Ostariophysi</taxon>
        <taxon>Siluriformes</taxon>
        <taxon>Bagridae</taxon>
        <taxon>Tachysurus</taxon>
    </lineage>
</organism>
<dbReference type="SMART" id="SM00034">
    <property type="entry name" value="CLECT"/>
    <property type="match status" value="2"/>
</dbReference>
<dbReference type="PANTHER" id="PTHR45784">
    <property type="entry name" value="C-TYPE LECTIN DOMAIN FAMILY 20 MEMBER A-RELATED"/>
    <property type="match status" value="1"/>
</dbReference>
<name>A0AA88MZD4_TACVA</name>
<comment type="caution">
    <text evidence="3">The sequence shown here is derived from an EMBL/GenBank/DDBJ whole genome shotgun (WGS) entry which is preliminary data.</text>
</comment>
<feature type="signal peptide" evidence="1">
    <location>
        <begin position="1"/>
        <end position="19"/>
    </location>
</feature>